<dbReference type="Pfam" id="PF10437">
    <property type="entry name" value="Lip_prot_lig_C"/>
    <property type="match status" value="1"/>
</dbReference>
<name>A0A9W6LPW7_9FUSO</name>
<comment type="catalytic activity">
    <reaction evidence="7">
        <text>L-lysyl-[lipoyl-carrier protein] + (R)-lipoate + ATP = N(6)-[(R)-lipoyl]-L-lysyl-[lipoyl-carrier protein] + AMP + diphosphate + H(+)</text>
        <dbReference type="Rhea" id="RHEA:49288"/>
        <dbReference type="Rhea" id="RHEA-COMP:10500"/>
        <dbReference type="Rhea" id="RHEA-COMP:10502"/>
        <dbReference type="ChEBI" id="CHEBI:15378"/>
        <dbReference type="ChEBI" id="CHEBI:29969"/>
        <dbReference type="ChEBI" id="CHEBI:30616"/>
        <dbReference type="ChEBI" id="CHEBI:33019"/>
        <dbReference type="ChEBI" id="CHEBI:83088"/>
        <dbReference type="ChEBI" id="CHEBI:83099"/>
        <dbReference type="ChEBI" id="CHEBI:456215"/>
        <dbReference type="EC" id="6.3.1.20"/>
    </reaction>
</comment>
<gene>
    <name evidence="9" type="ORF">PM10SUCC1_35960</name>
</gene>
<evidence type="ECO:0000256" key="6">
    <source>
        <dbReference type="ARBA" id="ARBA00022840"/>
    </source>
</evidence>
<protein>
    <recommendedName>
        <fullName evidence="3">lipoate--protein ligase</fullName>
        <ecNumber evidence="3">6.3.1.20</ecNumber>
    </recommendedName>
</protein>
<dbReference type="SUPFAM" id="SSF55681">
    <property type="entry name" value="Class II aaRS and biotin synthetases"/>
    <property type="match status" value="1"/>
</dbReference>
<dbReference type="PANTHER" id="PTHR12561:SF3">
    <property type="entry name" value="LIPOYLTRANSFERASE 1, MITOCHONDRIAL"/>
    <property type="match status" value="1"/>
</dbReference>
<comment type="caution">
    <text evidence="9">The sequence shown here is derived from an EMBL/GenBank/DDBJ whole genome shotgun (WGS) entry which is preliminary data.</text>
</comment>
<dbReference type="GO" id="GO:0017118">
    <property type="term" value="F:lipoyltransferase activity"/>
    <property type="evidence" value="ECO:0007669"/>
    <property type="project" value="TreeGrafter"/>
</dbReference>
<dbReference type="GO" id="GO:0009249">
    <property type="term" value="P:protein lipoylation"/>
    <property type="evidence" value="ECO:0007669"/>
    <property type="project" value="InterPro"/>
</dbReference>
<keyword evidence="4 9" id="KW-0436">Ligase</keyword>
<feature type="domain" description="BPL/LPL catalytic" evidence="8">
    <location>
        <begin position="31"/>
        <end position="214"/>
    </location>
</feature>
<sequence length="334" mass="39146">MNKMNPKLVVSNSHDPWFNLAYEEFLLKELREDEIILYLWQNDHTVVIGRNQNPWKECRRRDLEGNGGKVARRLSGGGAVYHDLGNLNFTFLMKRENYDFDRQVEVILKAVQSLGIAATFTGRNDLVVEGKKFSGNAFFFSEEKAYHHGTILIDTDFSRLQDYLTVSKGKMKSKGIESVRSRVVNLSEITGRNDIGIYRHALIDQFEKEYGEVQEIVETDGITMDTDMKSLYEKYSQWNWRYGDSPEWQLQLEHQFQWGRVDIGIEVDRGRIEDIILYTDAMDTNLSVNIREILLHIEIRTVEEVLAMRLHEYNVSNEEKEVYEWLIDEVMKNL</sequence>
<keyword evidence="5" id="KW-0547">Nucleotide-binding</keyword>
<dbReference type="Pfam" id="PF21948">
    <property type="entry name" value="LplA-B_cat"/>
    <property type="match status" value="1"/>
</dbReference>
<accession>A0A9W6LPW7</accession>
<dbReference type="InterPro" id="IPR045864">
    <property type="entry name" value="aa-tRNA-synth_II/BPL/LPL"/>
</dbReference>
<dbReference type="Gene3D" id="3.30.390.50">
    <property type="entry name" value="CO dehydrogenase flavoprotein, C-terminal domain"/>
    <property type="match status" value="1"/>
</dbReference>
<proteinExistence type="predicted"/>
<dbReference type="GO" id="GO:0005737">
    <property type="term" value="C:cytoplasm"/>
    <property type="evidence" value="ECO:0007669"/>
    <property type="project" value="TreeGrafter"/>
</dbReference>
<organism evidence="9 10">
    <name type="scientific">Propionigenium maris DSM 9537</name>
    <dbReference type="NCBI Taxonomy" id="1123000"/>
    <lineage>
        <taxon>Bacteria</taxon>
        <taxon>Fusobacteriati</taxon>
        <taxon>Fusobacteriota</taxon>
        <taxon>Fusobacteriia</taxon>
        <taxon>Fusobacteriales</taxon>
        <taxon>Fusobacteriaceae</taxon>
        <taxon>Propionigenium</taxon>
    </lineage>
</organism>
<dbReference type="InterPro" id="IPR004143">
    <property type="entry name" value="BPL_LPL_catalytic"/>
</dbReference>
<evidence type="ECO:0000256" key="4">
    <source>
        <dbReference type="ARBA" id="ARBA00022598"/>
    </source>
</evidence>
<dbReference type="CDD" id="cd16443">
    <property type="entry name" value="LplA"/>
    <property type="match status" value="1"/>
</dbReference>
<dbReference type="SUPFAM" id="SSF82649">
    <property type="entry name" value="SufE/NifU"/>
    <property type="match status" value="1"/>
</dbReference>
<dbReference type="InterPro" id="IPR019491">
    <property type="entry name" value="Lipoate_protein_ligase_C"/>
</dbReference>
<evidence type="ECO:0000313" key="9">
    <source>
        <dbReference type="EMBL" id="GLI58082.1"/>
    </source>
</evidence>
<reference evidence="9" key="1">
    <citation type="submission" date="2022-12" db="EMBL/GenBank/DDBJ databases">
        <title>Reference genome sequencing for broad-spectrum identification of bacterial and archaeal isolates by mass spectrometry.</title>
        <authorList>
            <person name="Sekiguchi Y."/>
            <person name="Tourlousse D.M."/>
        </authorList>
    </citation>
    <scope>NUCLEOTIDE SEQUENCE</scope>
    <source>
        <strain evidence="9">10succ1</strain>
    </source>
</reference>
<dbReference type="NCBIfam" id="TIGR00545">
    <property type="entry name" value="lipoyltrans"/>
    <property type="match status" value="1"/>
</dbReference>
<comment type="pathway">
    <text evidence="2">Protein modification; protein lipoylation via exogenous pathway; protein N(6)-(lipoyl)lysine from lipoate: step 1/2.</text>
</comment>
<dbReference type="AlphaFoldDB" id="A0A9W6LPW7"/>
<evidence type="ECO:0000256" key="7">
    <source>
        <dbReference type="ARBA" id="ARBA00048037"/>
    </source>
</evidence>
<dbReference type="EMBL" id="BSDY01000033">
    <property type="protein sequence ID" value="GLI58082.1"/>
    <property type="molecule type" value="Genomic_DNA"/>
</dbReference>
<dbReference type="EC" id="6.3.1.20" evidence="3"/>
<dbReference type="PROSITE" id="PS51733">
    <property type="entry name" value="BPL_LPL_CATALYTIC"/>
    <property type="match status" value="1"/>
</dbReference>
<evidence type="ECO:0000259" key="8">
    <source>
        <dbReference type="PROSITE" id="PS51733"/>
    </source>
</evidence>
<dbReference type="InterPro" id="IPR004562">
    <property type="entry name" value="LipoylTrfase_LipoateP_Ligase"/>
</dbReference>
<evidence type="ECO:0000256" key="2">
    <source>
        <dbReference type="ARBA" id="ARBA00005124"/>
    </source>
</evidence>
<dbReference type="GO" id="GO:0016979">
    <property type="term" value="F:lipoate-protein ligase activity"/>
    <property type="evidence" value="ECO:0007669"/>
    <property type="project" value="UniProtKB-EC"/>
</dbReference>
<keyword evidence="6" id="KW-0067">ATP-binding</keyword>
<dbReference type="Gene3D" id="3.30.930.10">
    <property type="entry name" value="Bira Bifunctional Protein, Domain 2"/>
    <property type="match status" value="1"/>
</dbReference>
<evidence type="ECO:0000256" key="1">
    <source>
        <dbReference type="ARBA" id="ARBA00005085"/>
    </source>
</evidence>
<evidence type="ECO:0000313" key="10">
    <source>
        <dbReference type="Proteomes" id="UP001144471"/>
    </source>
</evidence>
<keyword evidence="10" id="KW-1185">Reference proteome</keyword>
<dbReference type="Proteomes" id="UP001144471">
    <property type="component" value="Unassembled WGS sequence"/>
</dbReference>
<comment type="pathway">
    <text evidence="1">Protein modification; protein lipoylation via exogenous pathway; protein N(6)-(lipoyl)lysine from lipoate: step 2/2.</text>
</comment>
<dbReference type="GO" id="GO:0005524">
    <property type="term" value="F:ATP binding"/>
    <property type="evidence" value="ECO:0007669"/>
    <property type="project" value="UniProtKB-KW"/>
</dbReference>
<evidence type="ECO:0000256" key="5">
    <source>
        <dbReference type="ARBA" id="ARBA00022741"/>
    </source>
</evidence>
<dbReference type="PANTHER" id="PTHR12561">
    <property type="entry name" value="LIPOATE-PROTEIN LIGASE"/>
    <property type="match status" value="1"/>
</dbReference>
<evidence type="ECO:0000256" key="3">
    <source>
        <dbReference type="ARBA" id="ARBA00012367"/>
    </source>
</evidence>